<protein>
    <submittedName>
        <fullName evidence="2">Protein serine/threonine phosphatase PrpC, regulation of stationary phase</fullName>
    </submittedName>
</protein>
<dbReference type="AlphaFoldDB" id="A0A3B0Y1C6"/>
<organism evidence="2">
    <name type="scientific">hydrothermal vent metagenome</name>
    <dbReference type="NCBI Taxonomy" id="652676"/>
    <lineage>
        <taxon>unclassified sequences</taxon>
        <taxon>metagenomes</taxon>
        <taxon>ecological metagenomes</taxon>
    </lineage>
</organism>
<dbReference type="EMBL" id="UOFI01000148">
    <property type="protein sequence ID" value="VAW69192.1"/>
    <property type="molecule type" value="Genomic_DNA"/>
</dbReference>
<dbReference type="PANTHER" id="PTHR13832">
    <property type="entry name" value="PROTEIN PHOSPHATASE 2C"/>
    <property type="match status" value="1"/>
</dbReference>
<evidence type="ECO:0000259" key="1">
    <source>
        <dbReference type="PROSITE" id="PS51746"/>
    </source>
</evidence>
<evidence type="ECO:0000313" key="2">
    <source>
        <dbReference type="EMBL" id="VAW69192.1"/>
    </source>
</evidence>
<gene>
    <name evidence="2" type="ORF">MNBD_GAMMA09-2779</name>
</gene>
<dbReference type="Pfam" id="PF13672">
    <property type="entry name" value="PP2C_2"/>
    <property type="match status" value="1"/>
</dbReference>
<dbReference type="InterPro" id="IPR015655">
    <property type="entry name" value="PP2C"/>
</dbReference>
<reference evidence="2" key="1">
    <citation type="submission" date="2018-06" db="EMBL/GenBank/DDBJ databases">
        <authorList>
            <person name="Zhirakovskaya E."/>
        </authorList>
    </citation>
    <scope>NUCLEOTIDE SEQUENCE</scope>
</reference>
<dbReference type="SMART" id="SM00331">
    <property type="entry name" value="PP2C_SIG"/>
    <property type="match status" value="1"/>
</dbReference>
<dbReference type="CDD" id="cd00143">
    <property type="entry name" value="PP2Cc"/>
    <property type="match status" value="1"/>
</dbReference>
<sequence length="248" mass="27606">MNSRSFLVWSSAAVTHTGKVRSVNQDACLDLPELGLWVIADGMGGHEAGDVASRTIIDFFKQMNEPHDLNSFIAEAQHTLIDVNQNLRLMAAQQYNNATIGSTVVILLAYGSQCACLWVGDSRIYRLRNDKLEQLTKDHSMVEKYIDEGVMSPQEAHNSNIANALTRAIGGEDELEIDVKIEEMQENDRFLLCSDGLYREVSHETMRQLMSQGNDCANITKSLLEHALSNTAKDNITVSVVQIKDAYD</sequence>
<feature type="domain" description="PPM-type phosphatase" evidence="1">
    <location>
        <begin position="11"/>
        <end position="243"/>
    </location>
</feature>
<dbReference type="InterPro" id="IPR036457">
    <property type="entry name" value="PPM-type-like_dom_sf"/>
</dbReference>
<dbReference type="SMART" id="SM00332">
    <property type="entry name" value="PP2Cc"/>
    <property type="match status" value="1"/>
</dbReference>
<dbReference type="Gene3D" id="3.60.40.10">
    <property type="entry name" value="PPM-type phosphatase domain"/>
    <property type="match status" value="1"/>
</dbReference>
<dbReference type="InterPro" id="IPR001932">
    <property type="entry name" value="PPM-type_phosphatase-like_dom"/>
</dbReference>
<dbReference type="PROSITE" id="PS51746">
    <property type="entry name" value="PPM_2"/>
    <property type="match status" value="1"/>
</dbReference>
<accession>A0A3B0Y1C6</accession>
<proteinExistence type="predicted"/>
<dbReference type="GO" id="GO:0004722">
    <property type="term" value="F:protein serine/threonine phosphatase activity"/>
    <property type="evidence" value="ECO:0007669"/>
    <property type="project" value="InterPro"/>
</dbReference>
<dbReference type="SUPFAM" id="SSF81606">
    <property type="entry name" value="PP2C-like"/>
    <property type="match status" value="1"/>
</dbReference>
<dbReference type="PANTHER" id="PTHR13832:SF827">
    <property type="entry name" value="PROTEIN PHOSPHATASE 1L"/>
    <property type="match status" value="1"/>
</dbReference>
<name>A0A3B0Y1C6_9ZZZZ</name>